<evidence type="ECO:0000313" key="1">
    <source>
        <dbReference type="EMBL" id="SHK52727.1"/>
    </source>
</evidence>
<evidence type="ECO:0000313" key="2">
    <source>
        <dbReference type="Proteomes" id="UP000184363"/>
    </source>
</evidence>
<dbReference type="OrthoDB" id="1115380at2"/>
<keyword evidence="2" id="KW-1185">Reference proteome</keyword>
<accession>A0A1M6T6V0</accession>
<organism evidence="1 2">
    <name type="scientific">Pseudonocardia thermophila</name>
    <dbReference type="NCBI Taxonomy" id="1848"/>
    <lineage>
        <taxon>Bacteria</taxon>
        <taxon>Bacillati</taxon>
        <taxon>Actinomycetota</taxon>
        <taxon>Actinomycetes</taxon>
        <taxon>Pseudonocardiales</taxon>
        <taxon>Pseudonocardiaceae</taxon>
        <taxon>Pseudonocardia</taxon>
    </lineage>
</organism>
<dbReference type="AlphaFoldDB" id="A0A1M6T6V0"/>
<protein>
    <submittedName>
        <fullName evidence="1">Uncharacterized protein</fullName>
    </submittedName>
</protein>
<proteinExistence type="predicted"/>
<dbReference type="RefSeq" id="WP_073457032.1">
    <property type="nucleotide sequence ID" value="NZ_FRAP01000007.1"/>
</dbReference>
<gene>
    <name evidence="1" type="ORF">SAMN05443637_107194</name>
</gene>
<dbReference type="Proteomes" id="UP000184363">
    <property type="component" value="Unassembled WGS sequence"/>
</dbReference>
<name>A0A1M6T6V0_PSETH</name>
<sequence>MNGKTLLEREQDHPQDVVAERNGRRIVTMDSARYVDARNTGTDVVVPASYIGVLPARMIAIHRPRGVIGHDACVGKDGAGIAGLWYLEALGIPAATADGMTADMGNGADLYENGIVKHVNYVAETCGVRSGMTVREAADLLLDNDPTDTEVGNKVRREIKETHESGRRVVVTDSIVWAYPEDENTSVLVTAGHTGRSGAKFLLEAKPWGFICHDGGMSKNRSGIAGLKTADEAGLPGACIDGNTAPIGDAFAGYEYGLISAHNEAAARRGVRVGMTVKEAAHLLLVGEA</sequence>
<reference evidence="1 2" key="1">
    <citation type="submission" date="2016-11" db="EMBL/GenBank/DDBJ databases">
        <authorList>
            <person name="Jaros S."/>
            <person name="Januszkiewicz K."/>
            <person name="Wedrychowicz H."/>
        </authorList>
    </citation>
    <scope>NUCLEOTIDE SEQUENCE [LARGE SCALE GENOMIC DNA]</scope>
    <source>
        <strain evidence="1 2">DSM 43832</strain>
    </source>
</reference>
<dbReference type="EMBL" id="FRAP01000007">
    <property type="protein sequence ID" value="SHK52727.1"/>
    <property type="molecule type" value="Genomic_DNA"/>
</dbReference>
<dbReference type="STRING" id="1848.SAMN05443637_107194"/>